<evidence type="ECO:0000313" key="3">
    <source>
        <dbReference type="Proteomes" id="UP000077002"/>
    </source>
</evidence>
<dbReference type="Gene3D" id="3.90.1640.10">
    <property type="entry name" value="inorganic pyrophosphatase (n-terminal core)"/>
    <property type="match status" value="1"/>
</dbReference>
<keyword evidence="3" id="KW-1185">Reference proteome</keyword>
<name>A0A177FC61_9EURO</name>
<dbReference type="Proteomes" id="UP000077002">
    <property type="component" value="Unassembled WGS sequence"/>
</dbReference>
<dbReference type="Pfam" id="PF01368">
    <property type="entry name" value="DHH"/>
    <property type="match status" value="1"/>
</dbReference>
<dbReference type="InterPro" id="IPR038763">
    <property type="entry name" value="DHH_sf"/>
</dbReference>
<organism evidence="2 3">
    <name type="scientific">Fonsecaea monophora</name>
    <dbReference type="NCBI Taxonomy" id="254056"/>
    <lineage>
        <taxon>Eukaryota</taxon>
        <taxon>Fungi</taxon>
        <taxon>Dikarya</taxon>
        <taxon>Ascomycota</taxon>
        <taxon>Pezizomycotina</taxon>
        <taxon>Eurotiomycetes</taxon>
        <taxon>Chaetothyriomycetidae</taxon>
        <taxon>Chaetothyriales</taxon>
        <taxon>Herpotrichiellaceae</taxon>
        <taxon>Fonsecaea</taxon>
    </lineage>
</organism>
<evidence type="ECO:0000313" key="2">
    <source>
        <dbReference type="EMBL" id="OAG41893.1"/>
    </source>
</evidence>
<protein>
    <recommendedName>
        <fullName evidence="1">DDH domain-containing protein</fullName>
    </recommendedName>
</protein>
<comment type="caution">
    <text evidence="2">The sequence shown here is derived from an EMBL/GenBank/DDBJ whole genome shotgun (WGS) entry which is preliminary data.</text>
</comment>
<dbReference type="GeneID" id="34599066"/>
<dbReference type="AlphaFoldDB" id="A0A177FC61"/>
<feature type="domain" description="DDH" evidence="1">
    <location>
        <begin position="240"/>
        <end position="372"/>
    </location>
</feature>
<gene>
    <name evidence="2" type="ORF">AYO21_03896</name>
</gene>
<proteinExistence type="predicted"/>
<sequence>MLNIREFVALAQRRPEVASSSFAEWLSDTFAIYNTEQVPQVASNAVLLKFNNGQLQSQDGQWRIPVSRPGWFDIGDVGPGGLPTKLSSTNLLGHWKFWSPESSDFISGAMRSLVTSSGTCSLDLGVPVFAQHPKLMIRECYSWVGVPSPSAILPIWERYENLNHARDDAALQELLISFDDSGLLPSQGCDMLEREKFTEMLTDLRGKRALVTSTSNLPKLITEDDLLAIFQTDDRPDATYVLGHPRPDADSACSALFEAVRRKVLYPERPVHTWCEYVPPEVKYILGPQFSSLLSRVAKPRNYHNIVLVDCHKTEACFRMGVRSIIDHHIIRKKFAPYVSISHEVSWSSTIQVYVKILGSGLDLAPSLAKILLEATRLEAEPGLMKYMSNLDRLAVKRLESIASTAATYSDLMHVMTEASCPQELFYKDYKETNFGFAVIKSRQALGSQIHALATTNNTNHHLPLTIVKEVLYRDGFVAVKSETILIVSNPEYHDKGFTRSVLDVVALACRQFHGTEAVSLFDKGVLVAEAKYQTPRLLLMPLIEDIVTEHLRFAYSPALDKFMSIGFYSGQAKTYSIPGEDQIVFAGLSYTNVAQFLSDSVRMSILTLPEYWKVYQDFEARGLTYAITSLQCPRFVEVLDTLILDSHRLVHGAISSNKDNKKEIQLAHPIQSARPALIRAEDGDLVTGLPRKLYSADTYGDSSLWRYWTPDTPPSPSDHNLGVQESPTVATRGHIFVMNQTCLDLKVHVNESTQFLTFRPIYDDIAEIRYVVEPAESWIRLKMLPRLFSLTG</sequence>
<dbReference type="RefSeq" id="XP_022513845.1">
    <property type="nucleotide sequence ID" value="XM_022653869.1"/>
</dbReference>
<dbReference type="InterPro" id="IPR001667">
    <property type="entry name" value="DDH_dom"/>
</dbReference>
<dbReference type="OrthoDB" id="5221199at2759"/>
<dbReference type="EMBL" id="LVKK01000020">
    <property type="protein sequence ID" value="OAG41893.1"/>
    <property type="molecule type" value="Genomic_DNA"/>
</dbReference>
<dbReference type="SUPFAM" id="SSF64182">
    <property type="entry name" value="DHH phosphoesterases"/>
    <property type="match status" value="1"/>
</dbReference>
<accession>A0A177FC61</accession>
<evidence type="ECO:0000259" key="1">
    <source>
        <dbReference type="Pfam" id="PF01368"/>
    </source>
</evidence>
<reference evidence="2 3" key="1">
    <citation type="submission" date="2016-03" db="EMBL/GenBank/DDBJ databases">
        <title>Draft genome sequence of the Fonsecaea monophora CBS 269.37.</title>
        <authorList>
            <person name="Bombassaro A."/>
            <person name="Vinicius W.A."/>
            <person name="De Hoog S."/>
            <person name="Sun J."/>
            <person name="Souza E.M."/>
            <person name="Raittz R.T."/>
            <person name="Costa F."/>
            <person name="Leao A.C."/>
            <person name="Tadra-Sfeir M.Z."/>
            <person name="Baura V."/>
            <person name="Balsanelli E."/>
            <person name="Pedrosa F.O."/>
            <person name="Moreno L.F."/>
            <person name="Steffens M.B."/>
            <person name="Xi L."/>
            <person name="Bocca A.L."/>
            <person name="Felipe M.S."/>
            <person name="Teixeira M."/>
            <person name="Telles Filho F.Q."/>
            <person name="Azevedo C.M."/>
            <person name="Gomes R."/>
            <person name="Vicente V.A."/>
        </authorList>
    </citation>
    <scope>NUCLEOTIDE SEQUENCE [LARGE SCALE GENOMIC DNA]</scope>
    <source>
        <strain evidence="2 3">CBS 269.37</strain>
    </source>
</reference>